<evidence type="ECO:0000256" key="1">
    <source>
        <dbReference type="SAM" id="MobiDB-lite"/>
    </source>
</evidence>
<name>A0ABQ8YFU7_9EUKA</name>
<dbReference type="Gene3D" id="3.40.50.880">
    <property type="match status" value="1"/>
</dbReference>
<dbReference type="InterPro" id="IPR011333">
    <property type="entry name" value="SKP1/BTB/POZ_sf"/>
</dbReference>
<feature type="domain" description="BTB" evidence="2">
    <location>
        <begin position="20"/>
        <end position="93"/>
    </location>
</feature>
<feature type="region of interest" description="Disordered" evidence="1">
    <location>
        <begin position="250"/>
        <end position="283"/>
    </location>
</feature>
<dbReference type="PANTHER" id="PTHR24410">
    <property type="entry name" value="HL07962P-RELATED"/>
    <property type="match status" value="1"/>
</dbReference>
<gene>
    <name evidence="3" type="ORF">M0813_21890</name>
</gene>
<dbReference type="Gene3D" id="3.30.710.10">
    <property type="entry name" value="Potassium Channel Kv1.1, Chain A"/>
    <property type="match status" value="1"/>
</dbReference>
<keyword evidence="4" id="KW-1185">Reference proteome</keyword>
<dbReference type="EMBL" id="JAOAOG010000168">
    <property type="protein sequence ID" value="KAJ6243453.1"/>
    <property type="molecule type" value="Genomic_DNA"/>
</dbReference>
<dbReference type="Proteomes" id="UP001150062">
    <property type="component" value="Unassembled WGS sequence"/>
</dbReference>
<evidence type="ECO:0000313" key="3">
    <source>
        <dbReference type="EMBL" id="KAJ6243453.1"/>
    </source>
</evidence>
<protein>
    <submittedName>
        <fullName evidence="3">Btb/poz domain-containing</fullName>
    </submittedName>
</protein>
<evidence type="ECO:0000313" key="4">
    <source>
        <dbReference type="Proteomes" id="UP001150062"/>
    </source>
</evidence>
<dbReference type="InterPro" id="IPR000210">
    <property type="entry name" value="BTB/POZ_dom"/>
</dbReference>
<dbReference type="PROSITE" id="PS50097">
    <property type="entry name" value="BTB"/>
    <property type="match status" value="1"/>
</dbReference>
<comment type="caution">
    <text evidence="3">The sequence shown here is derived from an EMBL/GenBank/DDBJ whole genome shotgun (WGS) entry which is preliminary data.</text>
</comment>
<dbReference type="InterPro" id="IPR029062">
    <property type="entry name" value="Class_I_gatase-like"/>
</dbReference>
<evidence type="ECO:0000259" key="2">
    <source>
        <dbReference type="PROSITE" id="PS50097"/>
    </source>
</evidence>
<dbReference type="SMART" id="SM00225">
    <property type="entry name" value="BTB"/>
    <property type="match status" value="1"/>
</dbReference>
<dbReference type="SUPFAM" id="SSF52317">
    <property type="entry name" value="Class I glutamine amidotransferase-like"/>
    <property type="match status" value="1"/>
</dbReference>
<sequence>MYQFSIDDKLKKIYQNTEFADVTFVVGKNEERFKAHKLLLSTNSRYFELLFYPKGWRSENHQKVQEVRFSNVQPEVFRAVLEFNYTNTLRIEPKWIYQLINASLILEFPDLYIACLEQLASPTTALRSGGNNSRTQQKESSEEQVIAQSPLAMLFEKITFLEALRLWLSGRSDIGIAEYDLFLLLKKLADFLCKETKREINSQNTLFFLKYLLPSIQLTKMTTPQLKTLGKYELFDFKILFDALCQKTTSSDNNKNNSNNNNNNNNTIENNKPNESSSSNYLTSTVPTSLFLNTTSNVNNNNQNQNQQITKDGSMEIENNPLSLNDNKQILLGNPNTTTHQNSNLRNKIAKPLTKKTIKKEIKLLLLASPIKEASNNNVKKSLLSNGIHNIETINVSETDQKKSLSYSDIKNFDAIFFYTNSLMKEPENVGNLLARFVEDGGGLVVCSCGAMADEFAGQLNGRIIDEPFLPVRKRQFLEKKHLKLGHITEPNHPIMKSVSIFNGGRASYHIDARTVEHGSKVIAFWSDHTILIAEKQRSRTFGKVIVLNLFPVSGKSKFWNQKTDGARLISNSVEYVVTGDVED</sequence>
<proteinExistence type="predicted"/>
<dbReference type="PANTHER" id="PTHR24410:SF23">
    <property type="entry name" value="BTB DOMAIN-CONTAINING PROTEIN-RELATED"/>
    <property type="match status" value="1"/>
</dbReference>
<reference evidence="3" key="1">
    <citation type="submission" date="2022-08" db="EMBL/GenBank/DDBJ databases">
        <title>Novel sulfate-reducing endosymbionts in the free-living metamonad Anaeramoeba.</title>
        <authorList>
            <person name="Jerlstrom-Hultqvist J."/>
            <person name="Cepicka I."/>
            <person name="Gallot-Lavallee L."/>
            <person name="Salas-Leiva D."/>
            <person name="Curtis B.A."/>
            <person name="Zahonova K."/>
            <person name="Pipaliya S."/>
            <person name="Dacks J."/>
            <person name="Roger A.J."/>
        </authorList>
    </citation>
    <scope>NUCLEOTIDE SEQUENCE</scope>
    <source>
        <strain evidence="3">Schooner1</strain>
    </source>
</reference>
<organism evidence="3 4">
    <name type="scientific">Anaeramoeba flamelloides</name>
    <dbReference type="NCBI Taxonomy" id="1746091"/>
    <lineage>
        <taxon>Eukaryota</taxon>
        <taxon>Metamonada</taxon>
        <taxon>Anaeramoebidae</taxon>
        <taxon>Anaeramoeba</taxon>
    </lineage>
</organism>
<dbReference type="SUPFAM" id="SSF54695">
    <property type="entry name" value="POZ domain"/>
    <property type="match status" value="1"/>
</dbReference>
<dbReference type="Pfam" id="PF00651">
    <property type="entry name" value="BTB"/>
    <property type="match status" value="1"/>
</dbReference>
<dbReference type="InterPro" id="IPR051481">
    <property type="entry name" value="BTB-POZ/Galectin-3-binding"/>
</dbReference>
<feature type="compositionally biased region" description="Low complexity" evidence="1">
    <location>
        <begin position="250"/>
        <end position="280"/>
    </location>
</feature>
<feature type="compositionally biased region" description="Polar residues" evidence="1">
    <location>
        <begin position="125"/>
        <end position="135"/>
    </location>
</feature>
<feature type="region of interest" description="Disordered" evidence="1">
    <location>
        <begin position="125"/>
        <end position="144"/>
    </location>
</feature>
<accession>A0ABQ8YFU7</accession>